<feature type="DNA-binding region" description="H-T-H motif" evidence="4">
    <location>
        <begin position="39"/>
        <end position="58"/>
    </location>
</feature>
<reference evidence="6 7" key="1">
    <citation type="journal article" date="2009" name="Stand. Genomic Sci.">
        <title>Complete genome sequence of Sanguibacter keddieii type strain (ST-74).</title>
        <authorList>
            <person name="Ivanova N."/>
            <person name="Sikorski J."/>
            <person name="Sims D."/>
            <person name="Brettin T."/>
            <person name="Detter J.C."/>
            <person name="Han C."/>
            <person name="Lapidus A."/>
            <person name="Copeland A."/>
            <person name="Glavina Del Rio T."/>
            <person name="Nolan M."/>
            <person name="Chen F."/>
            <person name="Lucas S."/>
            <person name="Tice H."/>
            <person name="Cheng J.F."/>
            <person name="Bruce D."/>
            <person name="Goodwin L."/>
            <person name="Pitluck S."/>
            <person name="Pati A."/>
            <person name="Mavromatis K."/>
            <person name="Chen A."/>
            <person name="Palaniappan K."/>
            <person name="D'haeseleer P."/>
            <person name="Chain P."/>
            <person name="Bristow J."/>
            <person name="Eisen J.A."/>
            <person name="Markowitz V."/>
            <person name="Hugenholtz P."/>
            <person name="Goker M."/>
            <person name="Pukall R."/>
            <person name="Klenk H.P."/>
            <person name="Kyrpides N.C."/>
        </authorList>
    </citation>
    <scope>NUCLEOTIDE SEQUENCE [LARGE SCALE GENOMIC DNA]</scope>
    <source>
        <strain evidence="7">ATCC 51767 / DSM 10542 / NCFB 3025 / ST-74</strain>
    </source>
</reference>
<gene>
    <name evidence="6" type="ordered locus">Sked_37080</name>
</gene>
<dbReference type="InterPro" id="IPR050109">
    <property type="entry name" value="HTH-type_TetR-like_transc_reg"/>
</dbReference>
<evidence type="ECO:0000256" key="1">
    <source>
        <dbReference type="ARBA" id="ARBA00023015"/>
    </source>
</evidence>
<evidence type="ECO:0000256" key="4">
    <source>
        <dbReference type="PROSITE-ProRule" id="PRU00335"/>
    </source>
</evidence>
<dbReference type="STRING" id="446469.Sked_37080"/>
<dbReference type="OrthoDB" id="3192968at2"/>
<dbReference type="PROSITE" id="PS50977">
    <property type="entry name" value="HTH_TETR_2"/>
    <property type="match status" value="1"/>
</dbReference>
<dbReference type="eggNOG" id="COG1309">
    <property type="taxonomic scope" value="Bacteria"/>
</dbReference>
<evidence type="ECO:0000313" key="7">
    <source>
        <dbReference type="Proteomes" id="UP000000322"/>
    </source>
</evidence>
<dbReference type="PANTHER" id="PTHR30055">
    <property type="entry name" value="HTH-TYPE TRANSCRIPTIONAL REGULATOR RUTR"/>
    <property type="match status" value="1"/>
</dbReference>
<dbReference type="Proteomes" id="UP000000322">
    <property type="component" value="Chromosome"/>
</dbReference>
<dbReference type="InterPro" id="IPR001647">
    <property type="entry name" value="HTH_TetR"/>
</dbReference>
<feature type="domain" description="HTH tetR-type" evidence="5">
    <location>
        <begin position="16"/>
        <end position="76"/>
    </location>
</feature>
<dbReference type="PANTHER" id="PTHR30055:SF234">
    <property type="entry name" value="HTH-TYPE TRANSCRIPTIONAL REGULATOR BETI"/>
    <property type="match status" value="1"/>
</dbReference>
<dbReference type="Gene3D" id="1.10.357.10">
    <property type="entry name" value="Tetracycline Repressor, domain 2"/>
    <property type="match status" value="1"/>
</dbReference>
<evidence type="ECO:0000313" key="6">
    <source>
        <dbReference type="EMBL" id="ACZ23594.1"/>
    </source>
</evidence>
<proteinExistence type="predicted"/>
<keyword evidence="7" id="KW-1185">Reference proteome</keyword>
<dbReference type="InterPro" id="IPR009057">
    <property type="entry name" value="Homeodomain-like_sf"/>
</dbReference>
<accession>D1BG77</accession>
<dbReference type="AlphaFoldDB" id="D1BG77"/>
<keyword evidence="3" id="KW-0804">Transcription</keyword>
<dbReference type="EMBL" id="CP001819">
    <property type="protein sequence ID" value="ACZ23594.1"/>
    <property type="molecule type" value="Genomic_DNA"/>
</dbReference>
<dbReference type="GO" id="GO:0003700">
    <property type="term" value="F:DNA-binding transcription factor activity"/>
    <property type="evidence" value="ECO:0007669"/>
    <property type="project" value="TreeGrafter"/>
</dbReference>
<dbReference type="Pfam" id="PF00440">
    <property type="entry name" value="TetR_N"/>
    <property type="match status" value="1"/>
</dbReference>
<dbReference type="KEGG" id="ske:Sked_37080"/>
<sequence length="212" mass="22534">MDDDQVAVGRRARAKQDKHQRILEAARGLFAELGVSTVTTQQVADRADVAIGTLFRYASTKAELLIMVQNEKFAAAIQEGLAAGERAGPQGAVDDVLTLLRPVVACVREHVENGRTYLHELVVGDPEEPYRQAGLELSARLEAGVAATLVRARDVTPGDAGTLARVVSAVLHLSLTATLTDGTSLDDVLADIRAQLRAVLDPLAPAVGRRAV</sequence>
<organism evidence="6 7">
    <name type="scientific">Sanguibacter keddieii (strain ATCC 51767 / DSM 10542 / NCFB 3025 / ST-74)</name>
    <dbReference type="NCBI Taxonomy" id="446469"/>
    <lineage>
        <taxon>Bacteria</taxon>
        <taxon>Bacillati</taxon>
        <taxon>Actinomycetota</taxon>
        <taxon>Actinomycetes</taxon>
        <taxon>Micrococcales</taxon>
        <taxon>Sanguibacteraceae</taxon>
        <taxon>Sanguibacter</taxon>
    </lineage>
</organism>
<keyword evidence="1" id="KW-0805">Transcription regulation</keyword>
<dbReference type="RefSeq" id="WP_012868662.1">
    <property type="nucleotide sequence ID" value="NC_013521.1"/>
</dbReference>
<dbReference type="HOGENOM" id="CLU_115376_0_0_11"/>
<protein>
    <submittedName>
        <fullName evidence="6">Transcriptional regulator</fullName>
    </submittedName>
</protein>
<dbReference type="SUPFAM" id="SSF46689">
    <property type="entry name" value="Homeodomain-like"/>
    <property type="match status" value="1"/>
</dbReference>
<evidence type="ECO:0000256" key="2">
    <source>
        <dbReference type="ARBA" id="ARBA00023125"/>
    </source>
</evidence>
<evidence type="ECO:0000256" key="3">
    <source>
        <dbReference type="ARBA" id="ARBA00023163"/>
    </source>
</evidence>
<keyword evidence="2 4" id="KW-0238">DNA-binding</keyword>
<dbReference type="GO" id="GO:0000976">
    <property type="term" value="F:transcription cis-regulatory region binding"/>
    <property type="evidence" value="ECO:0007669"/>
    <property type="project" value="TreeGrafter"/>
</dbReference>
<dbReference type="PRINTS" id="PR00455">
    <property type="entry name" value="HTHTETR"/>
</dbReference>
<name>D1BG77_SANKS</name>
<evidence type="ECO:0000259" key="5">
    <source>
        <dbReference type="PROSITE" id="PS50977"/>
    </source>
</evidence>